<evidence type="ECO:0000313" key="3">
    <source>
        <dbReference type="Proteomes" id="UP000799440"/>
    </source>
</evidence>
<dbReference type="InterPro" id="IPR025870">
    <property type="entry name" value="Glyoxalase-like_dom"/>
</dbReference>
<name>A0A6A6V244_9PLEO</name>
<dbReference type="OrthoDB" id="408973at2759"/>
<proteinExistence type="predicted"/>
<dbReference type="PANTHER" id="PTHR40265:SF1">
    <property type="entry name" value="GLYOXALASE-LIKE DOMAIN-CONTAINING PROTEIN"/>
    <property type="match status" value="1"/>
</dbReference>
<reference evidence="2" key="1">
    <citation type="journal article" date="2020" name="Stud. Mycol.">
        <title>101 Dothideomycetes genomes: a test case for predicting lifestyles and emergence of pathogens.</title>
        <authorList>
            <person name="Haridas S."/>
            <person name="Albert R."/>
            <person name="Binder M."/>
            <person name="Bloem J."/>
            <person name="Labutti K."/>
            <person name="Salamov A."/>
            <person name="Andreopoulos B."/>
            <person name="Baker S."/>
            <person name="Barry K."/>
            <person name="Bills G."/>
            <person name="Bluhm B."/>
            <person name="Cannon C."/>
            <person name="Castanera R."/>
            <person name="Culley D."/>
            <person name="Daum C."/>
            <person name="Ezra D."/>
            <person name="Gonzalez J."/>
            <person name="Henrissat B."/>
            <person name="Kuo A."/>
            <person name="Liang C."/>
            <person name="Lipzen A."/>
            <person name="Lutzoni F."/>
            <person name="Magnuson J."/>
            <person name="Mondo S."/>
            <person name="Nolan M."/>
            <person name="Ohm R."/>
            <person name="Pangilinan J."/>
            <person name="Park H.-J."/>
            <person name="Ramirez L."/>
            <person name="Alfaro M."/>
            <person name="Sun H."/>
            <person name="Tritt A."/>
            <person name="Yoshinaga Y."/>
            <person name="Zwiers L.-H."/>
            <person name="Turgeon B."/>
            <person name="Goodwin S."/>
            <person name="Spatafora J."/>
            <person name="Crous P."/>
            <person name="Grigoriev I."/>
        </authorList>
    </citation>
    <scope>NUCLEOTIDE SEQUENCE</scope>
    <source>
        <strain evidence="2">CBS 119925</strain>
    </source>
</reference>
<accession>A0A6A6V244</accession>
<evidence type="ECO:0000259" key="1">
    <source>
        <dbReference type="Pfam" id="PF13468"/>
    </source>
</evidence>
<dbReference type="InterPro" id="IPR029068">
    <property type="entry name" value="Glyas_Bleomycin-R_OHBP_Dase"/>
</dbReference>
<dbReference type="EMBL" id="MU006587">
    <property type="protein sequence ID" value="KAF2744622.1"/>
    <property type="molecule type" value="Genomic_DNA"/>
</dbReference>
<dbReference type="PANTHER" id="PTHR40265">
    <property type="entry name" value="BLL2707 PROTEIN"/>
    <property type="match status" value="1"/>
</dbReference>
<feature type="domain" description="Glyoxalase-like" evidence="1">
    <location>
        <begin position="12"/>
        <end position="202"/>
    </location>
</feature>
<dbReference type="Gene3D" id="3.10.180.10">
    <property type="entry name" value="2,3-Dihydroxybiphenyl 1,2-Dioxygenase, domain 1"/>
    <property type="match status" value="1"/>
</dbReference>
<sequence length="324" mass="35498">MSTKPDKPFALDHLILFLPSSESTPPTPLIPPSISANFTLTPGGLHADNLTANTLILLADGSYIELVCFNPGASSSAIEQHWWGGKHGRLRRGWTDWCLGSDVPVEELSAWLKSLGAQNDGVWKWDDAVKGGRKRPDGEQVRWSVVFPEKDDTGRGVRGLVPFFCVDETRREIRVPRDEVKTRHGCGVLGVLELTLMVGNEEILERVGKTFDALVGTGQATASEQRYRLARVVSETGLRGLGPDIVVKLATNERDRDMVGERGYAITDVVMGALADEREAGNDLRKLEGGAKDEEISDDQCVKGQRVRLDSGGTDYGGLWVQYV</sequence>
<keyword evidence="3" id="KW-1185">Reference proteome</keyword>
<protein>
    <recommendedName>
        <fullName evidence="1">Glyoxalase-like domain-containing protein</fullName>
    </recommendedName>
</protein>
<dbReference type="AlphaFoldDB" id="A0A6A6V244"/>
<evidence type="ECO:0000313" key="2">
    <source>
        <dbReference type="EMBL" id="KAF2744622.1"/>
    </source>
</evidence>
<organism evidence="2 3">
    <name type="scientific">Sporormia fimetaria CBS 119925</name>
    <dbReference type="NCBI Taxonomy" id="1340428"/>
    <lineage>
        <taxon>Eukaryota</taxon>
        <taxon>Fungi</taxon>
        <taxon>Dikarya</taxon>
        <taxon>Ascomycota</taxon>
        <taxon>Pezizomycotina</taxon>
        <taxon>Dothideomycetes</taxon>
        <taxon>Pleosporomycetidae</taxon>
        <taxon>Pleosporales</taxon>
        <taxon>Sporormiaceae</taxon>
        <taxon>Sporormia</taxon>
    </lineage>
</organism>
<dbReference type="Pfam" id="PF13468">
    <property type="entry name" value="Glyoxalase_3"/>
    <property type="match status" value="1"/>
</dbReference>
<gene>
    <name evidence="2" type="ORF">M011DRAFT_470220</name>
</gene>
<dbReference type="Proteomes" id="UP000799440">
    <property type="component" value="Unassembled WGS sequence"/>
</dbReference>